<feature type="domain" description="Rieske" evidence="10">
    <location>
        <begin position="42"/>
        <end position="132"/>
    </location>
</feature>
<dbReference type="GO" id="GO:0051537">
    <property type="term" value="F:2 iron, 2 sulfur cluster binding"/>
    <property type="evidence" value="ECO:0007669"/>
    <property type="project" value="UniProtKB-KW"/>
</dbReference>
<dbReference type="Proteomes" id="UP000233766">
    <property type="component" value="Unassembled WGS sequence"/>
</dbReference>
<dbReference type="EMBL" id="PJMW01000002">
    <property type="protein sequence ID" value="PKV77119.1"/>
    <property type="molecule type" value="Genomic_DNA"/>
</dbReference>
<keyword evidence="4" id="KW-0479">Metal-binding</keyword>
<comment type="caution">
    <text evidence="13">The sequence shown here is derived from an EMBL/GenBank/DDBJ whole genome shotgun (WGS) entry which is preliminary data.</text>
</comment>
<dbReference type="PRINTS" id="PR00162">
    <property type="entry name" value="RIESKE"/>
</dbReference>
<evidence type="ECO:0000256" key="6">
    <source>
        <dbReference type="ARBA" id="ARBA00023014"/>
    </source>
</evidence>
<dbReference type="InterPro" id="IPR014349">
    <property type="entry name" value="Rieske_Fe-S_prot"/>
</dbReference>
<comment type="function">
    <text evidence="1">Iron-sulfur subunit of the cytochrome bc1 complex, an essential component of the respiratory electron transport chain required for ATP synthesis. The bc1 complex catalyzes the oxidation of menaquinol and the reduction of cytochrome c in the respiratory chain. The bc1 complex operates through a Q-cycle mechanism that couples electron transfer to generation of the proton gradient that drives ATP synthesis.</text>
</comment>
<dbReference type="EMBL" id="PJMW01000002">
    <property type="protein sequence ID" value="PKV77111.1"/>
    <property type="molecule type" value="Genomic_DNA"/>
</dbReference>
<evidence type="ECO:0000256" key="4">
    <source>
        <dbReference type="ARBA" id="ARBA00022723"/>
    </source>
</evidence>
<keyword evidence="6" id="KW-0411">Iron-sulfur</keyword>
<dbReference type="EMBL" id="PJMW01000004">
    <property type="protein sequence ID" value="PKV76664.1"/>
    <property type="molecule type" value="Genomic_DNA"/>
</dbReference>
<evidence type="ECO:0000259" key="10">
    <source>
        <dbReference type="PROSITE" id="PS51296"/>
    </source>
</evidence>
<organism evidence="13 14">
    <name type="scientific">Nocardia fluminea</name>
    <dbReference type="NCBI Taxonomy" id="134984"/>
    <lineage>
        <taxon>Bacteria</taxon>
        <taxon>Bacillati</taxon>
        <taxon>Actinomycetota</taxon>
        <taxon>Actinomycetes</taxon>
        <taxon>Mycobacteriales</taxon>
        <taxon>Nocardiaceae</taxon>
        <taxon>Nocardia</taxon>
    </lineage>
</organism>
<dbReference type="CDD" id="cd03467">
    <property type="entry name" value="Rieske"/>
    <property type="match status" value="1"/>
</dbReference>
<dbReference type="PANTHER" id="PTHR10134">
    <property type="entry name" value="CYTOCHROME B-C1 COMPLEX SUBUNIT RIESKE, MITOCHONDRIAL"/>
    <property type="match status" value="1"/>
</dbReference>
<evidence type="ECO:0000256" key="8">
    <source>
        <dbReference type="ARBA" id="ARBA00029586"/>
    </source>
</evidence>
<dbReference type="Pfam" id="PF00355">
    <property type="entry name" value="Rieske"/>
    <property type="match status" value="1"/>
</dbReference>
<dbReference type="PROSITE" id="PS51296">
    <property type="entry name" value="RIESKE"/>
    <property type="match status" value="1"/>
</dbReference>
<dbReference type="GO" id="GO:0016705">
    <property type="term" value="F:oxidoreductase activity, acting on paired donors, with incorporation or reduction of molecular oxygen"/>
    <property type="evidence" value="ECO:0007669"/>
    <property type="project" value="UniProtKB-ARBA"/>
</dbReference>
<gene>
    <name evidence="12" type="ORF">ATK86_1433</name>
    <name evidence="13" type="ORF">ATK86_1445</name>
    <name evidence="11" type="ORF">ATK86_7603</name>
</gene>
<dbReference type="Gene3D" id="2.102.10.10">
    <property type="entry name" value="Rieske [2Fe-2S] iron-sulphur domain"/>
    <property type="match status" value="1"/>
</dbReference>
<sequence length="133" mass="13699">MSIEPTTAITRRTAIAGACAVCAIVATGCATGRADQERQPARIPAGRVEVGGATAFPEHRIVVTQPSAGVYRAFSAICTHQGCSVTDIAGDVMKCPCHGSTFKLTDGTVAKGPAREPLTELTVTVQGDTLTVQ</sequence>
<dbReference type="GO" id="GO:0016020">
    <property type="term" value="C:membrane"/>
    <property type="evidence" value="ECO:0007669"/>
    <property type="project" value="InterPro"/>
</dbReference>
<evidence type="ECO:0000256" key="1">
    <source>
        <dbReference type="ARBA" id="ARBA00002494"/>
    </source>
</evidence>
<name>A0A2N3V683_9NOCA</name>
<evidence type="ECO:0000313" key="14">
    <source>
        <dbReference type="Proteomes" id="UP000233766"/>
    </source>
</evidence>
<evidence type="ECO:0000256" key="3">
    <source>
        <dbReference type="ARBA" id="ARBA00022714"/>
    </source>
</evidence>
<dbReference type="InterPro" id="IPR017941">
    <property type="entry name" value="Rieske_2Fe-2S"/>
</dbReference>
<evidence type="ECO:0000256" key="9">
    <source>
        <dbReference type="ARBA" id="ARBA00034078"/>
    </source>
</evidence>
<keyword evidence="14" id="KW-1185">Reference proteome</keyword>
<dbReference type="GO" id="GO:0004497">
    <property type="term" value="F:monooxygenase activity"/>
    <property type="evidence" value="ECO:0007669"/>
    <property type="project" value="UniProtKB-ARBA"/>
</dbReference>
<evidence type="ECO:0000313" key="12">
    <source>
        <dbReference type="EMBL" id="PKV77111.1"/>
    </source>
</evidence>
<dbReference type="AlphaFoldDB" id="A0A2N3V683"/>
<dbReference type="InterPro" id="IPR005805">
    <property type="entry name" value="Rieske_Fe-S_prot_C"/>
</dbReference>
<evidence type="ECO:0000256" key="7">
    <source>
        <dbReference type="ARBA" id="ARBA00023157"/>
    </source>
</evidence>
<dbReference type="SUPFAM" id="SSF50022">
    <property type="entry name" value="ISP domain"/>
    <property type="match status" value="1"/>
</dbReference>
<protein>
    <recommendedName>
        <fullName evidence="2">Cytochrome bc1 complex Rieske iron-sulfur subunit</fullName>
    </recommendedName>
    <alternativeName>
        <fullName evidence="8">Cytochrome bc1 reductase complex subunit QcrA</fullName>
    </alternativeName>
</protein>
<evidence type="ECO:0000256" key="5">
    <source>
        <dbReference type="ARBA" id="ARBA00023004"/>
    </source>
</evidence>
<proteinExistence type="predicted"/>
<reference evidence="13 14" key="1">
    <citation type="submission" date="2017-12" db="EMBL/GenBank/DDBJ databases">
        <title>Sequencing the genomes of 1000 Actinobacteria strains.</title>
        <authorList>
            <person name="Klenk H.-P."/>
        </authorList>
    </citation>
    <scope>NUCLEOTIDE SEQUENCE [LARGE SCALE GENOMIC DNA]</scope>
    <source>
        <strain evidence="13 14">DSM 44489</strain>
    </source>
</reference>
<dbReference type="GO" id="GO:0046872">
    <property type="term" value="F:metal ion binding"/>
    <property type="evidence" value="ECO:0007669"/>
    <property type="project" value="UniProtKB-KW"/>
</dbReference>
<evidence type="ECO:0000256" key="2">
    <source>
        <dbReference type="ARBA" id="ARBA00015816"/>
    </source>
</evidence>
<dbReference type="RefSeq" id="WP_101463850.1">
    <property type="nucleotide sequence ID" value="NZ_PJMW01000002.1"/>
</dbReference>
<comment type="cofactor">
    <cofactor evidence="9">
        <name>[2Fe-2S] cluster</name>
        <dbReference type="ChEBI" id="CHEBI:190135"/>
    </cofactor>
</comment>
<keyword evidence="7" id="KW-1015">Disulfide bond</keyword>
<dbReference type="OrthoDB" id="25106at2"/>
<dbReference type="InterPro" id="IPR036922">
    <property type="entry name" value="Rieske_2Fe-2S_sf"/>
</dbReference>
<keyword evidence="5" id="KW-0408">Iron</keyword>
<accession>A0A2N3V683</accession>
<evidence type="ECO:0000313" key="11">
    <source>
        <dbReference type="EMBL" id="PKV76664.1"/>
    </source>
</evidence>
<keyword evidence="3" id="KW-0001">2Fe-2S</keyword>
<evidence type="ECO:0000313" key="13">
    <source>
        <dbReference type="EMBL" id="PKV77119.1"/>
    </source>
</evidence>